<proteinExistence type="predicted"/>
<keyword evidence="1" id="KW-0472">Membrane</keyword>
<dbReference type="AlphaFoldDB" id="A0A2G8RPC7"/>
<evidence type="ECO:0000256" key="1">
    <source>
        <dbReference type="SAM" id="Phobius"/>
    </source>
</evidence>
<keyword evidence="3" id="KW-1185">Reference proteome</keyword>
<name>A0A2G8RPC7_9APHY</name>
<comment type="caution">
    <text evidence="2">The sequence shown here is derived from an EMBL/GenBank/DDBJ whole genome shotgun (WGS) entry which is preliminary data.</text>
</comment>
<evidence type="ECO:0000313" key="2">
    <source>
        <dbReference type="EMBL" id="PIL23362.1"/>
    </source>
</evidence>
<feature type="transmembrane region" description="Helical" evidence="1">
    <location>
        <begin position="20"/>
        <end position="41"/>
    </location>
</feature>
<protein>
    <submittedName>
        <fullName evidence="2">Uncharacterized protein</fullName>
    </submittedName>
</protein>
<keyword evidence="1" id="KW-1133">Transmembrane helix</keyword>
<gene>
    <name evidence="2" type="ORF">GSI_14673</name>
</gene>
<dbReference type="Proteomes" id="UP000230002">
    <property type="component" value="Unassembled WGS sequence"/>
</dbReference>
<dbReference type="EMBL" id="AYKW01000068">
    <property type="protein sequence ID" value="PIL23362.1"/>
    <property type="molecule type" value="Genomic_DNA"/>
</dbReference>
<accession>A0A2G8RPC7</accession>
<keyword evidence="1" id="KW-0812">Transmembrane</keyword>
<evidence type="ECO:0000313" key="3">
    <source>
        <dbReference type="Proteomes" id="UP000230002"/>
    </source>
</evidence>
<sequence length="55" mass="6021">MAPVTYELQLDFAKVLGESLFYGAELILMIGVTYIQLYVWVSAGQHDLPGTGTSL</sequence>
<reference evidence="2 3" key="1">
    <citation type="journal article" date="2015" name="Sci. Rep.">
        <title>Chromosome-level genome map provides insights into diverse defense mechanisms in the medicinal fungus Ganoderma sinense.</title>
        <authorList>
            <person name="Zhu Y."/>
            <person name="Xu J."/>
            <person name="Sun C."/>
            <person name="Zhou S."/>
            <person name="Xu H."/>
            <person name="Nelson D.R."/>
            <person name="Qian J."/>
            <person name="Song J."/>
            <person name="Luo H."/>
            <person name="Xiang L."/>
            <person name="Li Y."/>
            <person name="Xu Z."/>
            <person name="Ji A."/>
            <person name="Wang L."/>
            <person name="Lu S."/>
            <person name="Hayward A."/>
            <person name="Sun W."/>
            <person name="Li X."/>
            <person name="Schwartz D.C."/>
            <person name="Wang Y."/>
            <person name="Chen S."/>
        </authorList>
    </citation>
    <scope>NUCLEOTIDE SEQUENCE [LARGE SCALE GENOMIC DNA]</scope>
    <source>
        <strain evidence="2 3">ZZ0214-1</strain>
    </source>
</reference>
<organism evidence="2 3">
    <name type="scientific">Ganoderma sinense ZZ0214-1</name>
    <dbReference type="NCBI Taxonomy" id="1077348"/>
    <lineage>
        <taxon>Eukaryota</taxon>
        <taxon>Fungi</taxon>
        <taxon>Dikarya</taxon>
        <taxon>Basidiomycota</taxon>
        <taxon>Agaricomycotina</taxon>
        <taxon>Agaricomycetes</taxon>
        <taxon>Polyporales</taxon>
        <taxon>Polyporaceae</taxon>
        <taxon>Ganoderma</taxon>
    </lineage>
</organism>